<keyword evidence="2" id="KW-1185">Reference proteome</keyword>
<dbReference type="OrthoDB" id="3939209at2"/>
<sequence length="225" mass="25391">MASCLWYTLIPRYLLRSQLDTLTQANPRLKQAFAPPAPGNRNIICNTLPGSQLHTRDWQPLWTTTPADVSVLVAKAVRRILLEGSYNERKHQRCQQAAYDVLCDCMAIENEHPQLLSLSLKWRLLFNEATADAGQEHYDQLTTLGELVERIWVHLIIGDQGKNGDTDARLFVDVDRHFRRTYLLDPASGLMIRRAFLGVVSSSMELSGFNPYSCMVEGAGKICGM</sequence>
<protein>
    <submittedName>
        <fullName evidence="1">Uncharacterized protein</fullName>
    </submittedName>
</protein>
<reference evidence="2" key="1">
    <citation type="submission" date="2017-02" db="EMBL/GenBank/DDBJ databases">
        <authorList>
            <person name="Varghese N."/>
            <person name="Submissions S."/>
        </authorList>
    </citation>
    <scope>NUCLEOTIDE SEQUENCE [LARGE SCALE GENOMIC DNA]</scope>
    <source>
        <strain evidence="2">DSM 22224</strain>
    </source>
</reference>
<organism evidence="1 2">
    <name type="scientific">Chitinophaga eiseniae</name>
    <dbReference type="NCBI Taxonomy" id="634771"/>
    <lineage>
        <taxon>Bacteria</taxon>
        <taxon>Pseudomonadati</taxon>
        <taxon>Bacteroidota</taxon>
        <taxon>Chitinophagia</taxon>
        <taxon>Chitinophagales</taxon>
        <taxon>Chitinophagaceae</taxon>
        <taxon>Chitinophaga</taxon>
    </lineage>
</organism>
<proteinExistence type="predicted"/>
<evidence type="ECO:0000313" key="2">
    <source>
        <dbReference type="Proteomes" id="UP000190367"/>
    </source>
</evidence>
<evidence type="ECO:0000313" key="1">
    <source>
        <dbReference type="EMBL" id="SKA37188.1"/>
    </source>
</evidence>
<name>A0A1T4TAI4_9BACT</name>
<dbReference type="EMBL" id="FUWZ01000004">
    <property type="protein sequence ID" value="SKA37188.1"/>
    <property type="molecule type" value="Genomic_DNA"/>
</dbReference>
<accession>A0A1T4TAI4</accession>
<gene>
    <name evidence="1" type="ORF">SAMN04488128_104233</name>
</gene>
<dbReference type="Proteomes" id="UP000190367">
    <property type="component" value="Unassembled WGS sequence"/>
</dbReference>
<dbReference type="RefSeq" id="WP_143313078.1">
    <property type="nucleotide sequence ID" value="NZ_FUWZ01000004.1"/>
</dbReference>
<dbReference type="AlphaFoldDB" id="A0A1T4TAI4"/>